<accession>A0A1G9RC84</accession>
<feature type="transmembrane region" description="Helical" evidence="1">
    <location>
        <begin position="34"/>
        <end position="53"/>
    </location>
</feature>
<dbReference type="OrthoDB" id="2082317at2"/>
<feature type="transmembrane region" description="Helical" evidence="1">
    <location>
        <begin position="65"/>
        <end position="83"/>
    </location>
</feature>
<keyword evidence="1" id="KW-0812">Transmembrane</keyword>
<evidence type="ECO:0000313" key="3">
    <source>
        <dbReference type="Proteomes" id="UP000183376"/>
    </source>
</evidence>
<dbReference type="RefSeq" id="WP_030429190.1">
    <property type="nucleotide sequence ID" value="NZ_JOEF01000006.1"/>
</dbReference>
<dbReference type="AlphaFoldDB" id="A0A1G9RC84"/>
<organism evidence="2 3">
    <name type="scientific">Allokutzneria albata</name>
    <name type="common">Kibdelosporangium albatum</name>
    <dbReference type="NCBI Taxonomy" id="211114"/>
    <lineage>
        <taxon>Bacteria</taxon>
        <taxon>Bacillati</taxon>
        <taxon>Actinomycetota</taxon>
        <taxon>Actinomycetes</taxon>
        <taxon>Pseudonocardiales</taxon>
        <taxon>Pseudonocardiaceae</taxon>
        <taxon>Allokutzneria</taxon>
    </lineage>
</organism>
<keyword evidence="1" id="KW-1133">Transmembrane helix</keyword>
<gene>
    <name evidence="2" type="ORF">SAMN04489726_0367</name>
</gene>
<feature type="transmembrane region" description="Helical" evidence="1">
    <location>
        <begin position="151"/>
        <end position="172"/>
    </location>
</feature>
<proteinExistence type="predicted"/>
<evidence type="ECO:0000256" key="1">
    <source>
        <dbReference type="SAM" id="Phobius"/>
    </source>
</evidence>
<protein>
    <recommendedName>
        <fullName evidence="4">2TM domain-containing protein</fullName>
    </recommendedName>
</protein>
<evidence type="ECO:0000313" key="2">
    <source>
        <dbReference type="EMBL" id="SDM20843.1"/>
    </source>
</evidence>
<dbReference type="eggNOG" id="ENOG502ZBQP">
    <property type="taxonomic scope" value="Bacteria"/>
</dbReference>
<name>A0A1G9RC84_ALLAB</name>
<evidence type="ECO:0008006" key="4">
    <source>
        <dbReference type="Google" id="ProtNLM"/>
    </source>
</evidence>
<dbReference type="Proteomes" id="UP000183376">
    <property type="component" value="Chromosome I"/>
</dbReference>
<dbReference type="EMBL" id="LT629701">
    <property type="protein sequence ID" value="SDM20843.1"/>
    <property type="molecule type" value="Genomic_DNA"/>
</dbReference>
<dbReference type="STRING" id="211114.SAMN04489726_0367"/>
<keyword evidence="3" id="KW-1185">Reference proteome</keyword>
<feature type="transmembrane region" description="Helical" evidence="1">
    <location>
        <begin position="6"/>
        <end position="27"/>
    </location>
</feature>
<sequence>MIYAAIIGAEIGFWLFIALGLISRYVLKKPKLGVFFLICTPLTDLFLLAVAGYDLAAGGKAEFHHAIAALYLGISVVFGHRMIRWADERVNHRFAGGPPPRRKPQYGREHARYERRGWFQHLGAWALGCSLLVGGLWLADWDLARADALVQVARIWTIVMLADGVFSLSYTFKPKPEPSRPEVSLSRR</sequence>
<feature type="transmembrane region" description="Helical" evidence="1">
    <location>
        <begin position="118"/>
        <end position="139"/>
    </location>
</feature>
<keyword evidence="1" id="KW-0472">Membrane</keyword>
<reference evidence="2 3" key="1">
    <citation type="submission" date="2016-10" db="EMBL/GenBank/DDBJ databases">
        <authorList>
            <person name="de Groot N.N."/>
        </authorList>
    </citation>
    <scope>NUCLEOTIDE SEQUENCE [LARGE SCALE GENOMIC DNA]</scope>
    <source>
        <strain evidence="2 3">DSM 44149</strain>
    </source>
</reference>